<evidence type="ECO:0000256" key="3">
    <source>
        <dbReference type="ARBA" id="ARBA00022741"/>
    </source>
</evidence>
<dbReference type="SMART" id="SM00847">
    <property type="entry name" value="HA2"/>
    <property type="match status" value="1"/>
</dbReference>
<dbReference type="CDD" id="cd17982">
    <property type="entry name" value="DEXHc_DHX37"/>
    <property type="match status" value="1"/>
</dbReference>
<name>A0A3S3SM01_9ACAR</name>
<organism evidence="11 12">
    <name type="scientific">Dinothrombium tinctorium</name>
    <dbReference type="NCBI Taxonomy" id="1965070"/>
    <lineage>
        <taxon>Eukaryota</taxon>
        <taxon>Metazoa</taxon>
        <taxon>Ecdysozoa</taxon>
        <taxon>Arthropoda</taxon>
        <taxon>Chelicerata</taxon>
        <taxon>Arachnida</taxon>
        <taxon>Acari</taxon>
        <taxon>Acariformes</taxon>
        <taxon>Trombidiformes</taxon>
        <taxon>Prostigmata</taxon>
        <taxon>Anystina</taxon>
        <taxon>Parasitengona</taxon>
        <taxon>Trombidioidea</taxon>
        <taxon>Trombidiidae</taxon>
        <taxon>Dinothrombium</taxon>
    </lineage>
</organism>
<proteinExistence type="inferred from homology"/>
<keyword evidence="6" id="KW-0067">ATP-binding</keyword>
<dbReference type="PROSITE" id="PS00690">
    <property type="entry name" value="DEAH_ATP_HELICASE"/>
    <property type="match status" value="1"/>
</dbReference>
<dbReference type="SUPFAM" id="SSF52540">
    <property type="entry name" value="P-loop containing nucleoside triphosphate hydrolases"/>
    <property type="match status" value="1"/>
</dbReference>
<sequence length="1147" mass="130807">IELEVDSSKYDECNQLVLPSKKSKQNSEANKQMVESKPKKLSKKKRKKLEKILKRKQLIEDRKTIIAELKKYQIPSQEYEKMSSVNKMQTRGLKRIFADTESASSSEKLKRLKSVSGGKNNEADDFSESKDPNIIGFERSENDDDDASEDEDDDNNESCEKEVENLSNPETSSKSEIQNVHSVKSTENEIENVDSSNKAKSEESNRDKLIDENKATEKREKLEKTSEPAVFVPIHRLEIVEKARLSLPILAEEQIIMEAIRYNPVVIICGETGSGKTTQVPQFLYEAGYSKSQKIAITEPRRVAAINMSKRVAYEMNVSGDIVSYQIRFDGNISPETKICYMTDGVLLREVQKDFLLSSFSVIIIDEAHERSLYSDILIGLLSRIVPLRYKKGSPLHLIIMSATLRIEDFTRNSNLFKTEPRVLKVSSRQYSVTIHFSKRTPEDYIHEAYLKVCSIHQKYPEGGILIFVTGQQEVNALCAKIRRTYSRQSDKKNYIVHSDKKNCEKSNQNTEKTTKRKPKRRVKTLSDLMPIINLDNYQPLSEASDSSDLSENEDVSEQDIESDLHSLELKPIYCLPLYAKLPENKQALVFEPPPEGSRLCIVATNVAETSLTIPNIKYVVDTGKVKSKVYDKVTGISTMIITWTSKASANQRAGRAGRVSNGHCFRLYSSSVFKEQFPEFSDPEICTKPVDDLVLQMKSMNIDNVCNFPFPTPPSSEALKASEQRLMLLGALDDLRRETHSLSSIKSQLSLTKITPLGKAMAYFPLNPRYAKMLVLAAEQDFLCYAIAIISALTIQHIFIDDCFSVEESEESSIKSVNQNWKNLRKKWAGVGNSLLLGDVMVLLKAVGASEFVNCSPKLMEKYGLRYKAMVEIHKLRRQLTASVNALMVEQQLSLNLEMEPPTDVEAKLLRQLMLSGLFDHVAKRIPEDELPESHKKFKNCYKSIETESIVHLPQTSALYELKPEMVIYQEIYETTRLYMRNVVAIEPEWLPKFAPRLCTFSKPLENPPPRYNKATDQVLCHVTAVFGAYAWQIPQTEIEFPYGVEKIKWFAKFVLEGEVLPFFSQYKALLLSSPSIMVKSWAKLQPRTEEILSALLSKKCDSRTRLELILREEPSYLLSEYCKWLPEEKIAEVKQKWNSVFEEKC</sequence>
<keyword evidence="5 11" id="KW-0347">Helicase</keyword>
<feature type="non-terminal residue" evidence="11">
    <location>
        <position position="1"/>
    </location>
</feature>
<dbReference type="Gene3D" id="1.20.120.1080">
    <property type="match status" value="1"/>
</dbReference>
<comment type="caution">
    <text evidence="11">The sequence shown here is derived from an EMBL/GenBank/DDBJ whole genome shotgun (WGS) entry which is preliminary data.</text>
</comment>
<dbReference type="InterPro" id="IPR027417">
    <property type="entry name" value="P-loop_NTPase"/>
</dbReference>
<dbReference type="SMART" id="SM00487">
    <property type="entry name" value="DEXDc"/>
    <property type="match status" value="1"/>
</dbReference>
<dbReference type="InterPro" id="IPR007502">
    <property type="entry name" value="Helicase-assoc_dom"/>
</dbReference>
<feature type="domain" description="Helicase ATP-binding" evidence="9">
    <location>
        <begin position="257"/>
        <end position="423"/>
    </location>
</feature>
<feature type="region of interest" description="Disordered" evidence="8">
    <location>
        <begin position="543"/>
        <end position="562"/>
    </location>
</feature>
<evidence type="ECO:0000259" key="10">
    <source>
        <dbReference type="PROSITE" id="PS51194"/>
    </source>
</evidence>
<dbReference type="Pfam" id="PF21010">
    <property type="entry name" value="HA2_C"/>
    <property type="match status" value="1"/>
</dbReference>
<dbReference type="InterPro" id="IPR014001">
    <property type="entry name" value="Helicase_ATP-bd"/>
</dbReference>
<dbReference type="Pfam" id="PF23362">
    <property type="entry name" value="DHX37_C"/>
    <property type="match status" value="1"/>
</dbReference>
<dbReference type="Gene3D" id="3.40.50.300">
    <property type="entry name" value="P-loop containing nucleotide triphosphate hydrolases"/>
    <property type="match status" value="3"/>
</dbReference>
<comment type="similarity">
    <text evidence="1">Belongs to the DEAD box helicase family. DEAH subfamily.</text>
</comment>
<reference evidence="11 12" key="1">
    <citation type="journal article" date="2018" name="Gigascience">
        <title>Genomes of trombidid mites reveal novel predicted allergens and laterally-transferred genes associated with secondary metabolism.</title>
        <authorList>
            <person name="Dong X."/>
            <person name="Chaisiri K."/>
            <person name="Xia D."/>
            <person name="Armstrong S.D."/>
            <person name="Fang Y."/>
            <person name="Donnelly M.J."/>
            <person name="Kadowaki T."/>
            <person name="McGarry J.W."/>
            <person name="Darby A.C."/>
            <person name="Makepeace B.L."/>
        </authorList>
    </citation>
    <scope>NUCLEOTIDE SEQUENCE [LARGE SCALE GENOMIC DNA]</scope>
    <source>
        <strain evidence="11">UoL-WK</strain>
    </source>
</reference>
<dbReference type="GO" id="GO:0000462">
    <property type="term" value="P:maturation of SSU-rRNA from tricistronic rRNA transcript (SSU-rRNA, 5.8S rRNA, LSU-rRNA)"/>
    <property type="evidence" value="ECO:0007669"/>
    <property type="project" value="TreeGrafter"/>
</dbReference>
<dbReference type="STRING" id="1965070.A0A3S3SM01"/>
<evidence type="ECO:0000313" key="12">
    <source>
        <dbReference type="Proteomes" id="UP000285301"/>
    </source>
</evidence>
<dbReference type="PROSITE" id="PS51194">
    <property type="entry name" value="HELICASE_CTER"/>
    <property type="match status" value="1"/>
</dbReference>
<dbReference type="GO" id="GO:0005730">
    <property type="term" value="C:nucleolus"/>
    <property type="evidence" value="ECO:0007669"/>
    <property type="project" value="TreeGrafter"/>
</dbReference>
<keyword evidence="3" id="KW-0547">Nucleotide-binding</keyword>
<dbReference type="PANTHER" id="PTHR18934">
    <property type="entry name" value="ATP-DEPENDENT RNA HELICASE"/>
    <property type="match status" value="1"/>
</dbReference>
<dbReference type="Pfam" id="PF00270">
    <property type="entry name" value="DEAD"/>
    <property type="match status" value="1"/>
</dbReference>
<dbReference type="InterPro" id="IPR056371">
    <property type="entry name" value="DHX37-like_C"/>
</dbReference>
<dbReference type="GO" id="GO:0005524">
    <property type="term" value="F:ATP binding"/>
    <property type="evidence" value="ECO:0007669"/>
    <property type="project" value="UniProtKB-KW"/>
</dbReference>
<dbReference type="Pfam" id="PF07717">
    <property type="entry name" value="OB_NTP_bind"/>
    <property type="match status" value="1"/>
</dbReference>
<evidence type="ECO:0000256" key="6">
    <source>
        <dbReference type="ARBA" id="ARBA00022840"/>
    </source>
</evidence>
<evidence type="ECO:0000256" key="8">
    <source>
        <dbReference type="SAM" id="MobiDB-lite"/>
    </source>
</evidence>
<dbReference type="OrthoDB" id="10025033at2759"/>
<dbReference type="PANTHER" id="PTHR18934:SF99">
    <property type="entry name" value="ATP-DEPENDENT RNA HELICASE DHX37-RELATED"/>
    <property type="match status" value="1"/>
</dbReference>
<dbReference type="Pfam" id="PF00271">
    <property type="entry name" value="Helicase_C"/>
    <property type="match status" value="1"/>
</dbReference>
<protein>
    <recommendedName>
        <fullName evidence="2">RNA helicase</fullName>
        <ecNumber evidence="2">3.6.4.13</ecNumber>
    </recommendedName>
</protein>
<feature type="compositionally biased region" description="Basic and acidic residues" evidence="8">
    <location>
        <begin position="197"/>
        <end position="224"/>
    </location>
</feature>
<feature type="compositionally biased region" description="Acidic residues" evidence="8">
    <location>
        <begin position="549"/>
        <end position="562"/>
    </location>
</feature>
<dbReference type="InterPro" id="IPR011545">
    <property type="entry name" value="DEAD/DEAH_box_helicase_dom"/>
</dbReference>
<dbReference type="InterPro" id="IPR001650">
    <property type="entry name" value="Helicase_C-like"/>
</dbReference>
<feature type="domain" description="Helicase C-terminal" evidence="10">
    <location>
        <begin position="525"/>
        <end position="702"/>
    </location>
</feature>
<feature type="compositionally biased region" description="Acidic residues" evidence="8">
    <location>
        <begin position="141"/>
        <end position="157"/>
    </location>
</feature>
<evidence type="ECO:0000313" key="11">
    <source>
        <dbReference type="EMBL" id="RWS15917.1"/>
    </source>
</evidence>
<feature type="compositionally biased region" description="Polar residues" evidence="8">
    <location>
        <begin position="165"/>
        <end position="185"/>
    </location>
</feature>
<feature type="region of interest" description="Disordered" evidence="8">
    <location>
        <begin position="500"/>
        <end position="522"/>
    </location>
</feature>
<dbReference type="GO" id="GO:0016787">
    <property type="term" value="F:hydrolase activity"/>
    <property type="evidence" value="ECO:0007669"/>
    <property type="project" value="UniProtKB-KW"/>
</dbReference>
<keyword evidence="12" id="KW-1185">Reference proteome</keyword>
<dbReference type="EC" id="3.6.4.13" evidence="2"/>
<evidence type="ECO:0000256" key="7">
    <source>
        <dbReference type="ARBA" id="ARBA00047984"/>
    </source>
</evidence>
<feature type="region of interest" description="Disordered" evidence="8">
    <location>
        <begin position="97"/>
        <end position="224"/>
    </location>
</feature>
<comment type="catalytic activity">
    <reaction evidence="7">
        <text>ATP + H2O = ADP + phosphate + H(+)</text>
        <dbReference type="Rhea" id="RHEA:13065"/>
        <dbReference type="ChEBI" id="CHEBI:15377"/>
        <dbReference type="ChEBI" id="CHEBI:15378"/>
        <dbReference type="ChEBI" id="CHEBI:30616"/>
        <dbReference type="ChEBI" id="CHEBI:43474"/>
        <dbReference type="ChEBI" id="CHEBI:456216"/>
        <dbReference type="EC" id="3.6.4.13"/>
    </reaction>
</comment>
<evidence type="ECO:0000259" key="9">
    <source>
        <dbReference type="PROSITE" id="PS51192"/>
    </source>
</evidence>
<dbReference type="Proteomes" id="UP000285301">
    <property type="component" value="Unassembled WGS sequence"/>
</dbReference>
<dbReference type="CDD" id="cd18791">
    <property type="entry name" value="SF2_C_RHA"/>
    <property type="match status" value="1"/>
</dbReference>
<evidence type="ECO:0000256" key="5">
    <source>
        <dbReference type="ARBA" id="ARBA00022806"/>
    </source>
</evidence>
<dbReference type="AlphaFoldDB" id="A0A3S3SM01"/>
<gene>
    <name evidence="11" type="ORF">B4U79_02285</name>
</gene>
<dbReference type="InterPro" id="IPR002464">
    <property type="entry name" value="DNA/RNA_helicase_DEAH_CS"/>
</dbReference>
<keyword evidence="4" id="KW-0378">Hydrolase</keyword>
<dbReference type="InterPro" id="IPR011709">
    <property type="entry name" value="DEAD-box_helicase_OB_fold"/>
</dbReference>
<evidence type="ECO:0000256" key="1">
    <source>
        <dbReference type="ARBA" id="ARBA00008792"/>
    </source>
</evidence>
<dbReference type="PROSITE" id="PS51192">
    <property type="entry name" value="HELICASE_ATP_BIND_1"/>
    <property type="match status" value="1"/>
</dbReference>
<dbReference type="GO" id="GO:0003724">
    <property type="term" value="F:RNA helicase activity"/>
    <property type="evidence" value="ECO:0007669"/>
    <property type="project" value="UniProtKB-EC"/>
</dbReference>
<dbReference type="GO" id="GO:0003723">
    <property type="term" value="F:RNA binding"/>
    <property type="evidence" value="ECO:0007669"/>
    <property type="project" value="TreeGrafter"/>
</dbReference>
<evidence type="ECO:0000256" key="4">
    <source>
        <dbReference type="ARBA" id="ARBA00022801"/>
    </source>
</evidence>
<dbReference type="EMBL" id="NCKU01000340">
    <property type="protein sequence ID" value="RWS15917.1"/>
    <property type="molecule type" value="Genomic_DNA"/>
</dbReference>
<dbReference type="SMART" id="SM00490">
    <property type="entry name" value="HELICc"/>
    <property type="match status" value="1"/>
</dbReference>
<evidence type="ECO:0000256" key="2">
    <source>
        <dbReference type="ARBA" id="ARBA00012552"/>
    </source>
</evidence>
<dbReference type="FunFam" id="3.40.50.300:FF:000637">
    <property type="entry name" value="ATP-dependent RNA helicase DHX37/DHR1"/>
    <property type="match status" value="1"/>
</dbReference>
<feature type="region of interest" description="Disordered" evidence="8">
    <location>
        <begin position="16"/>
        <end position="47"/>
    </location>
</feature>
<accession>A0A3S3SM01</accession>